<dbReference type="PANTHER" id="PTHR37820">
    <property type="entry name" value="CELL DIVISION PROTEIN DIVIB"/>
    <property type="match status" value="1"/>
</dbReference>
<keyword evidence="7" id="KW-0131">Cell cycle</keyword>
<dbReference type="InterPro" id="IPR050487">
    <property type="entry name" value="FtsQ_DivIB"/>
</dbReference>
<evidence type="ECO:0000256" key="6">
    <source>
        <dbReference type="ARBA" id="ARBA00023136"/>
    </source>
</evidence>
<dbReference type="PANTHER" id="PTHR37820:SF1">
    <property type="entry name" value="CELL DIVISION PROTEIN FTSQ"/>
    <property type="match status" value="1"/>
</dbReference>
<feature type="transmembrane region" description="Helical" evidence="8">
    <location>
        <begin position="20"/>
        <end position="36"/>
    </location>
</feature>
<dbReference type="InterPro" id="IPR013685">
    <property type="entry name" value="POTRA_FtsQ_type"/>
</dbReference>
<protein>
    <submittedName>
        <fullName evidence="10">Cell division protein FtsQ</fullName>
    </submittedName>
</protein>
<dbReference type="PROSITE" id="PS51779">
    <property type="entry name" value="POTRA"/>
    <property type="match status" value="1"/>
</dbReference>
<dbReference type="Pfam" id="PF03799">
    <property type="entry name" value="FtsQ_DivIB_C"/>
    <property type="match status" value="1"/>
</dbReference>
<evidence type="ECO:0000256" key="3">
    <source>
        <dbReference type="ARBA" id="ARBA00022618"/>
    </source>
</evidence>
<reference evidence="10 11" key="1">
    <citation type="submission" date="2020-08" db="EMBL/GenBank/DDBJ databases">
        <title>Genomic Encyclopedia of Type Strains, Phase IV (KMG-IV): sequencing the most valuable type-strain genomes for metagenomic binning, comparative biology and taxonomic classification.</title>
        <authorList>
            <person name="Goeker M."/>
        </authorList>
    </citation>
    <scope>NUCLEOTIDE SEQUENCE [LARGE SCALE GENOMIC DNA]</scope>
    <source>
        <strain evidence="10 11">DSM 103526</strain>
    </source>
</reference>
<dbReference type="RefSeq" id="WP_184311522.1">
    <property type="nucleotide sequence ID" value="NZ_JACHEN010000019.1"/>
</dbReference>
<dbReference type="GO" id="GO:0005886">
    <property type="term" value="C:plasma membrane"/>
    <property type="evidence" value="ECO:0007669"/>
    <property type="project" value="TreeGrafter"/>
</dbReference>
<evidence type="ECO:0000256" key="1">
    <source>
        <dbReference type="ARBA" id="ARBA00004370"/>
    </source>
</evidence>
<accession>A0A841KUF9</accession>
<gene>
    <name evidence="10" type="ORF">HNQ80_003108</name>
</gene>
<evidence type="ECO:0000256" key="2">
    <source>
        <dbReference type="ARBA" id="ARBA00022475"/>
    </source>
</evidence>
<keyword evidence="5 8" id="KW-1133">Transmembrane helix</keyword>
<comment type="subcellular location">
    <subcellularLocation>
        <location evidence="1">Membrane</location>
    </subcellularLocation>
</comment>
<evidence type="ECO:0000256" key="7">
    <source>
        <dbReference type="ARBA" id="ARBA00023306"/>
    </source>
</evidence>
<sequence>MYIDRSKIDSRAKKNKLRIILLIMVLLCAVTFIIIFKTDLLSVQGIEIYGNENLTKEEIMPSVESTMGFNIFKVKLDSIASSVLANPYIKTVSVKRKLPNKLIVRISERKEAAVVPFMGTFLIIDEEGVVLKSALQTPGLKSINGLEFSNFMEGSVLHVSDQEQLEKALSLAKAMKYIDEDIKEINVTNKKNMVIRFSKGLSCKIGEGENLDYKLQLLKGILADLDSKGITRGVIDISHEGNPSYSPVE</sequence>
<dbReference type="AlphaFoldDB" id="A0A841KUF9"/>
<keyword evidence="3 10" id="KW-0132">Cell division</keyword>
<evidence type="ECO:0000256" key="8">
    <source>
        <dbReference type="SAM" id="Phobius"/>
    </source>
</evidence>
<evidence type="ECO:0000256" key="5">
    <source>
        <dbReference type="ARBA" id="ARBA00022989"/>
    </source>
</evidence>
<evidence type="ECO:0000256" key="4">
    <source>
        <dbReference type="ARBA" id="ARBA00022692"/>
    </source>
</evidence>
<comment type="caution">
    <text evidence="10">The sequence shown here is derived from an EMBL/GenBank/DDBJ whole genome shotgun (WGS) entry which is preliminary data.</text>
</comment>
<keyword evidence="6 8" id="KW-0472">Membrane</keyword>
<organism evidence="10 11">
    <name type="scientific">Anaerosolibacter carboniphilus</name>
    <dbReference type="NCBI Taxonomy" id="1417629"/>
    <lineage>
        <taxon>Bacteria</taxon>
        <taxon>Bacillati</taxon>
        <taxon>Bacillota</taxon>
        <taxon>Clostridia</taxon>
        <taxon>Peptostreptococcales</taxon>
        <taxon>Thermotaleaceae</taxon>
        <taxon>Anaerosolibacter</taxon>
    </lineage>
</organism>
<dbReference type="EMBL" id="JACHEN010000019">
    <property type="protein sequence ID" value="MBB6217003.1"/>
    <property type="molecule type" value="Genomic_DNA"/>
</dbReference>
<dbReference type="Pfam" id="PF08478">
    <property type="entry name" value="POTRA_1"/>
    <property type="match status" value="1"/>
</dbReference>
<dbReference type="Proteomes" id="UP000579281">
    <property type="component" value="Unassembled WGS sequence"/>
</dbReference>
<evidence type="ECO:0000313" key="11">
    <source>
        <dbReference type="Proteomes" id="UP000579281"/>
    </source>
</evidence>
<keyword evidence="11" id="KW-1185">Reference proteome</keyword>
<name>A0A841KUF9_9FIRM</name>
<evidence type="ECO:0000313" key="10">
    <source>
        <dbReference type="EMBL" id="MBB6217003.1"/>
    </source>
</evidence>
<keyword evidence="4 8" id="KW-0812">Transmembrane</keyword>
<proteinExistence type="predicted"/>
<feature type="domain" description="POTRA" evidence="9">
    <location>
        <begin position="41"/>
        <end position="109"/>
    </location>
</feature>
<dbReference type="GO" id="GO:0051301">
    <property type="term" value="P:cell division"/>
    <property type="evidence" value="ECO:0007669"/>
    <property type="project" value="UniProtKB-KW"/>
</dbReference>
<keyword evidence="2" id="KW-1003">Cell membrane</keyword>
<dbReference type="InterPro" id="IPR005548">
    <property type="entry name" value="Cell_div_FtsQ/DivIB_C"/>
</dbReference>
<dbReference type="Gene3D" id="3.10.20.310">
    <property type="entry name" value="membrane protein fhac"/>
    <property type="match status" value="1"/>
</dbReference>
<evidence type="ECO:0000259" key="9">
    <source>
        <dbReference type="PROSITE" id="PS51779"/>
    </source>
</evidence>
<dbReference type="InterPro" id="IPR034746">
    <property type="entry name" value="POTRA"/>
</dbReference>